<evidence type="ECO:0000313" key="13">
    <source>
        <dbReference type="Proteomes" id="UP000581688"/>
    </source>
</evidence>
<keyword evidence="13" id="KW-1185">Reference proteome</keyword>
<comment type="similarity">
    <text evidence="2 11">Belongs to the shikimate kinase family.</text>
</comment>
<feature type="binding site" evidence="11">
    <location>
        <position position="15"/>
    </location>
    <ligand>
        <name>Mg(2+)</name>
        <dbReference type="ChEBI" id="CHEBI:18420"/>
    </ligand>
</feature>
<dbReference type="UniPathway" id="UPA00053">
    <property type="reaction ID" value="UER00088"/>
</dbReference>
<feature type="binding site" evidence="11">
    <location>
        <position position="78"/>
    </location>
    <ligand>
        <name>substrate</name>
    </ligand>
</feature>
<comment type="cofactor">
    <cofactor evidence="11">
        <name>Mg(2+)</name>
        <dbReference type="ChEBI" id="CHEBI:18420"/>
    </cofactor>
    <text evidence="11">Binds 1 Mg(2+) ion per subunit.</text>
</comment>
<evidence type="ECO:0000256" key="9">
    <source>
        <dbReference type="ARBA" id="ARBA00023141"/>
    </source>
</evidence>
<accession>A0A841Q7E4</accession>
<dbReference type="InterPro" id="IPR023000">
    <property type="entry name" value="Shikimate_kinase_CS"/>
</dbReference>
<keyword evidence="8 11" id="KW-0067">ATP-binding</keyword>
<reference evidence="12 13" key="1">
    <citation type="submission" date="2020-08" db="EMBL/GenBank/DDBJ databases">
        <title>Genomic Encyclopedia of Type Strains, Phase IV (KMG-IV): sequencing the most valuable type-strain genomes for metagenomic binning, comparative biology and taxonomic classification.</title>
        <authorList>
            <person name="Goeker M."/>
        </authorList>
    </citation>
    <scope>NUCLEOTIDE SEQUENCE [LARGE SCALE GENOMIC DNA]</scope>
    <source>
        <strain evidence="12 13">DSM 19612</strain>
    </source>
</reference>
<dbReference type="InterPro" id="IPR000623">
    <property type="entry name" value="Shikimate_kinase/TSH1"/>
</dbReference>
<dbReference type="InterPro" id="IPR031322">
    <property type="entry name" value="Shikimate/glucono_kinase"/>
</dbReference>
<dbReference type="GO" id="GO:0000287">
    <property type="term" value="F:magnesium ion binding"/>
    <property type="evidence" value="ECO:0007669"/>
    <property type="project" value="UniProtKB-UniRule"/>
</dbReference>
<comment type="function">
    <text evidence="11">Catalyzes the specific phosphorylation of the 3-hydroxyl group of shikimic acid using ATP as a cosubstrate.</text>
</comment>
<keyword evidence="11" id="KW-0963">Cytoplasm</keyword>
<keyword evidence="9 11" id="KW-0057">Aromatic amino acid biosynthesis</keyword>
<dbReference type="Gene3D" id="3.40.50.300">
    <property type="entry name" value="P-loop containing nucleotide triphosphate hydrolases"/>
    <property type="match status" value="1"/>
</dbReference>
<evidence type="ECO:0000256" key="6">
    <source>
        <dbReference type="ARBA" id="ARBA00022741"/>
    </source>
</evidence>
<dbReference type="HAMAP" id="MF_00109">
    <property type="entry name" value="Shikimate_kinase"/>
    <property type="match status" value="1"/>
</dbReference>
<evidence type="ECO:0000256" key="8">
    <source>
        <dbReference type="ARBA" id="ARBA00022840"/>
    </source>
</evidence>
<protein>
    <recommendedName>
        <fullName evidence="3 11">Shikimate kinase</fullName>
        <shortName evidence="11">SK</shortName>
        <ecNumber evidence="3 11">2.7.1.71</ecNumber>
    </recommendedName>
</protein>
<dbReference type="SUPFAM" id="SSF52540">
    <property type="entry name" value="P-loop containing nucleoside triphosphate hydrolases"/>
    <property type="match status" value="1"/>
</dbReference>
<dbReference type="GO" id="GO:0009423">
    <property type="term" value="P:chorismate biosynthetic process"/>
    <property type="evidence" value="ECO:0007669"/>
    <property type="project" value="UniProtKB-UniRule"/>
</dbReference>
<dbReference type="GO" id="GO:0008652">
    <property type="term" value="P:amino acid biosynthetic process"/>
    <property type="evidence" value="ECO:0007669"/>
    <property type="project" value="UniProtKB-KW"/>
</dbReference>
<keyword evidence="7 11" id="KW-0418">Kinase</keyword>
<dbReference type="PANTHER" id="PTHR21087:SF16">
    <property type="entry name" value="SHIKIMATE KINASE 1, CHLOROPLASTIC"/>
    <property type="match status" value="1"/>
</dbReference>
<organism evidence="12 13">
    <name type="scientific">Salirhabdus euzebyi</name>
    <dbReference type="NCBI Taxonomy" id="394506"/>
    <lineage>
        <taxon>Bacteria</taxon>
        <taxon>Bacillati</taxon>
        <taxon>Bacillota</taxon>
        <taxon>Bacilli</taxon>
        <taxon>Bacillales</taxon>
        <taxon>Bacillaceae</taxon>
        <taxon>Salirhabdus</taxon>
    </lineage>
</organism>
<comment type="catalytic activity">
    <reaction evidence="10 11">
        <text>shikimate + ATP = 3-phosphoshikimate + ADP + H(+)</text>
        <dbReference type="Rhea" id="RHEA:13121"/>
        <dbReference type="ChEBI" id="CHEBI:15378"/>
        <dbReference type="ChEBI" id="CHEBI:30616"/>
        <dbReference type="ChEBI" id="CHEBI:36208"/>
        <dbReference type="ChEBI" id="CHEBI:145989"/>
        <dbReference type="ChEBI" id="CHEBI:456216"/>
        <dbReference type="EC" id="2.7.1.71"/>
    </reaction>
</comment>
<comment type="caution">
    <text evidence="11">Lacks conserved residue(s) required for the propagation of feature annotation.</text>
</comment>
<dbReference type="PRINTS" id="PR01100">
    <property type="entry name" value="SHIKIMTKNASE"/>
</dbReference>
<comment type="subunit">
    <text evidence="11">Monomer.</text>
</comment>
<evidence type="ECO:0000256" key="3">
    <source>
        <dbReference type="ARBA" id="ARBA00012154"/>
    </source>
</evidence>
<evidence type="ECO:0000256" key="4">
    <source>
        <dbReference type="ARBA" id="ARBA00022605"/>
    </source>
</evidence>
<keyword evidence="6 11" id="KW-0547">Nucleotide-binding</keyword>
<dbReference type="AlphaFoldDB" id="A0A841Q7E4"/>
<feature type="binding site" evidence="11">
    <location>
        <position position="133"/>
    </location>
    <ligand>
        <name>substrate</name>
    </ligand>
</feature>
<keyword evidence="4 11" id="KW-0028">Amino-acid biosynthesis</keyword>
<dbReference type="CDD" id="cd00464">
    <property type="entry name" value="SK"/>
    <property type="match status" value="1"/>
</dbReference>
<comment type="caution">
    <text evidence="12">The sequence shown here is derived from an EMBL/GenBank/DDBJ whole genome shotgun (WGS) entry which is preliminary data.</text>
</comment>
<dbReference type="Pfam" id="PF01202">
    <property type="entry name" value="SKI"/>
    <property type="match status" value="1"/>
</dbReference>
<feature type="binding site" evidence="11">
    <location>
        <position position="57"/>
    </location>
    <ligand>
        <name>substrate</name>
    </ligand>
</feature>
<dbReference type="Proteomes" id="UP000581688">
    <property type="component" value="Unassembled WGS sequence"/>
</dbReference>
<dbReference type="PANTHER" id="PTHR21087">
    <property type="entry name" value="SHIKIMATE KINASE"/>
    <property type="match status" value="1"/>
</dbReference>
<evidence type="ECO:0000256" key="2">
    <source>
        <dbReference type="ARBA" id="ARBA00006997"/>
    </source>
</evidence>
<gene>
    <name evidence="11" type="primary">aroK</name>
    <name evidence="12" type="ORF">HNQ94_002729</name>
</gene>
<keyword evidence="5 11" id="KW-0808">Transferase</keyword>
<dbReference type="GO" id="GO:0009073">
    <property type="term" value="P:aromatic amino acid family biosynthetic process"/>
    <property type="evidence" value="ECO:0007669"/>
    <property type="project" value="UniProtKB-KW"/>
</dbReference>
<evidence type="ECO:0000256" key="10">
    <source>
        <dbReference type="ARBA" id="ARBA00048567"/>
    </source>
</evidence>
<dbReference type="EC" id="2.7.1.71" evidence="3 11"/>
<evidence type="ECO:0000256" key="5">
    <source>
        <dbReference type="ARBA" id="ARBA00022679"/>
    </source>
</evidence>
<evidence type="ECO:0000256" key="1">
    <source>
        <dbReference type="ARBA" id="ARBA00004842"/>
    </source>
</evidence>
<evidence type="ECO:0000256" key="7">
    <source>
        <dbReference type="ARBA" id="ARBA00022777"/>
    </source>
</evidence>
<dbReference type="GO" id="GO:0005524">
    <property type="term" value="F:ATP binding"/>
    <property type="evidence" value="ECO:0007669"/>
    <property type="project" value="UniProtKB-UniRule"/>
</dbReference>
<keyword evidence="11" id="KW-0479">Metal-binding</keyword>
<feature type="binding site" evidence="11">
    <location>
        <position position="33"/>
    </location>
    <ligand>
        <name>substrate</name>
    </ligand>
</feature>
<dbReference type="InterPro" id="IPR027417">
    <property type="entry name" value="P-loop_NTPase"/>
</dbReference>
<dbReference type="GO" id="GO:0005829">
    <property type="term" value="C:cytosol"/>
    <property type="evidence" value="ECO:0007669"/>
    <property type="project" value="TreeGrafter"/>
</dbReference>
<evidence type="ECO:0000313" key="12">
    <source>
        <dbReference type="EMBL" id="MBB6454254.1"/>
    </source>
</evidence>
<comment type="pathway">
    <text evidence="1 11">Metabolic intermediate biosynthesis; chorismate biosynthesis; chorismate from D-erythrose 4-phosphate and phosphoenolpyruvate: step 5/7.</text>
</comment>
<proteinExistence type="inferred from homology"/>
<sequence length="168" mass="19609">MKSICLVGFMGSGKTTIGKELAKQLHIDFYDTDVEIEAWRKMSIPQIFEKEGEEYFRQYEAEILRKLPTNYAIIATGGGVVERKENRNWIKESLLGVYLKPTFDIISNRLTDDKSRPLWNKQEEEKRELFIRRIPLYEDCVKISIDIKTESTVKETVNTILNSINDLK</sequence>
<feature type="binding site" evidence="11">
    <location>
        <begin position="11"/>
        <end position="16"/>
    </location>
    <ligand>
        <name>ATP</name>
        <dbReference type="ChEBI" id="CHEBI:30616"/>
    </ligand>
</feature>
<dbReference type="EMBL" id="JACHGH010000008">
    <property type="protein sequence ID" value="MBB6454254.1"/>
    <property type="molecule type" value="Genomic_DNA"/>
</dbReference>
<name>A0A841Q7E4_9BACI</name>
<comment type="subcellular location">
    <subcellularLocation>
        <location evidence="11">Cytoplasm</location>
    </subcellularLocation>
</comment>
<dbReference type="GO" id="GO:0004765">
    <property type="term" value="F:shikimate kinase activity"/>
    <property type="evidence" value="ECO:0007669"/>
    <property type="project" value="UniProtKB-UniRule"/>
</dbReference>
<keyword evidence="11" id="KW-0460">Magnesium</keyword>
<dbReference type="PROSITE" id="PS01128">
    <property type="entry name" value="SHIKIMATE_KINASE"/>
    <property type="match status" value="1"/>
</dbReference>
<feature type="binding site" evidence="11">
    <location>
        <position position="116"/>
    </location>
    <ligand>
        <name>ATP</name>
        <dbReference type="ChEBI" id="CHEBI:30616"/>
    </ligand>
</feature>
<evidence type="ECO:0000256" key="11">
    <source>
        <dbReference type="HAMAP-Rule" id="MF_00109"/>
    </source>
</evidence>
<dbReference type="RefSeq" id="WP_174494681.1">
    <property type="nucleotide sequence ID" value="NZ_CADDWK010000001.1"/>
</dbReference>